<dbReference type="Proteomes" id="UP000198707">
    <property type="component" value="Unassembled WGS sequence"/>
</dbReference>
<evidence type="ECO:0000313" key="4">
    <source>
        <dbReference type="Proteomes" id="UP000198707"/>
    </source>
</evidence>
<keyword evidence="2" id="KW-0472">Membrane</keyword>
<keyword evidence="2" id="KW-0812">Transmembrane</keyword>
<evidence type="ECO:0000256" key="2">
    <source>
        <dbReference type="SAM" id="Phobius"/>
    </source>
</evidence>
<dbReference type="RefSeq" id="WP_232521004.1">
    <property type="nucleotide sequence ID" value="NZ_BOPI01000049.1"/>
</dbReference>
<evidence type="ECO:0008006" key="5">
    <source>
        <dbReference type="Google" id="ProtNLM"/>
    </source>
</evidence>
<keyword evidence="2" id="KW-1133">Transmembrane helix</keyword>
<dbReference type="EMBL" id="FNYV01000001">
    <property type="protein sequence ID" value="SEI59152.1"/>
    <property type="molecule type" value="Genomic_DNA"/>
</dbReference>
<dbReference type="AlphaFoldDB" id="A0A1H6S6W2"/>
<name>A0A1H6S6W2_9ACTN</name>
<reference evidence="4" key="1">
    <citation type="submission" date="2016-10" db="EMBL/GenBank/DDBJ databases">
        <authorList>
            <person name="Varghese N."/>
            <person name="Submissions S."/>
        </authorList>
    </citation>
    <scope>NUCLEOTIDE SEQUENCE [LARGE SCALE GENOMIC DNA]</scope>
    <source>
        <strain evidence="4">CGMCC 4.7038</strain>
    </source>
</reference>
<organism evidence="3 4">
    <name type="scientific">Micromonospora phaseoli</name>
    <dbReference type="NCBI Taxonomy" id="1144548"/>
    <lineage>
        <taxon>Bacteria</taxon>
        <taxon>Bacillati</taxon>
        <taxon>Actinomycetota</taxon>
        <taxon>Actinomycetes</taxon>
        <taxon>Micromonosporales</taxon>
        <taxon>Micromonosporaceae</taxon>
        <taxon>Micromonospora</taxon>
    </lineage>
</organism>
<keyword evidence="4" id="KW-1185">Reference proteome</keyword>
<feature type="compositionally biased region" description="Pro residues" evidence="1">
    <location>
        <begin position="12"/>
        <end position="30"/>
    </location>
</feature>
<evidence type="ECO:0000313" key="3">
    <source>
        <dbReference type="EMBL" id="SEI59152.1"/>
    </source>
</evidence>
<evidence type="ECO:0000256" key="1">
    <source>
        <dbReference type="SAM" id="MobiDB-lite"/>
    </source>
</evidence>
<proteinExistence type="predicted"/>
<dbReference type="STRING" id="1144548.SAMN05443287_101401"/>
<feature type="compositionally biased region" description="Pro residues" evidence="1">
    <location>
        <begin position="46"/>
        <end position="73"/>
    </location>
</feature>
<feature type="transmembrane region" description="Helical" evidence="2">
    <location>
        <begin position="94"/>
        <end position="117"/>
    </location>
</feature>
<sequence>MSQPPDEHQNPPAGPPPAAAPGSYPPPGAAPYPSMGDQSAPQQPGGYPPPPGGYPPPPGTFPPPGVGQPPAGPWPAGMGPAGPPPKKKFGVGKIVLIVLAVLLVLCAGGATAVWFAVKDEVTETVDASRTRLVAPDTLAGRPKITDPQLQQAADDMVREIQSTVQNETSAVGAFYGDPAQEDLVMIVGASGLMSDPQQELDEAIKGLSTQLALTNMTSVDPGPLGGEASCGDGQSEDLPLGICVWADRGSVGTVVMFFSSRADAEAEFVTMRGQIQQRE</sequence>
<accession>A0A1H6S6W2</accession>
<gene>
    <name evidence="3" type="ORF">SAMN05443287_101401</name>
</gene>
<protein>
    <recommendedName>
        <fullName evidence="5">Flagellar basal body-associated protein FliL</fullName>
    </recommendedName>
</protein>
<feature type="region of interest" description="Disordered" evidence="1">
    <location>
        <begin position="1"/>
        <end position="81"/>
    </location>
</feature>